<evidence type="ECO:0000256" key="1">
    <source>
        <dbReference type="SAM" id="SignalP"/>
    </source>
</evidence>
<feature type="signal peptide" evidence="1">
    <location>
        <begin position="1"/>
        <end position="21"/>
    </location>
</feature>
<reference evidence="3" key="1">
    <citation type="journal article" date="2019" name="Int. J. Syst. Evol. Microbiol.">
        <title>The Global Catalogue of Microorganisms (GCM) 10K type strain sequencing project: providing services to taxonomists for standard genome sequencing and annotation.</title>
        <authorList>
            <consortium name="The Broad Institute Genomics Platform"/>
            <consortium name="The Broad Institute Genome Sequencing Center for Infectious Disease"/>
            <person name="Wu L."/>
            <person name="Ma J."/>
        </authorList>
    </citation>
    <scope>NUCLEOTIDE SEQUENCE [LARGE SCALE GENOMIC DNA]</scope>
    <source>
        <strain evidence="3">KCTC 42498</strain>
    </source>
</reference>
<evidence type="ECO:0008006" key="4">
    <source>
        <dbReference type="Google" id="ProtNLM"/>
    </source>
</evidence>
<proteinExistence type="predicted"/>
<name>A0ABW5ILZ9_9BACT</name>
<dbReference type="EMBL" id="JBHULU010000015">
    <property type="protein sequence ID" value="MFD2514646.1"/>
    <property type="molecule type" value="Genomic_DNA"/>
</dbReference>
<organism evidence="2 3">
    <name type="scientific">Pontibacter locisalis</name>
    <dbReference type="NCBI Taxonomy" id="1719035"/>
    <lineage>
        <taxon>Bacteria</taxon>
        <taxon>Pseudomonadati</taxon>
        <taxon>Bacteroidota</taxon>
        <taxon>Cytophagia</taxon>
        <taxon>Cytophagales</taxon>
        <taxon>Hymenobacteraceae</taxon>
        <taxon>Pontibacter</taxon>
    </lineage>
</organism>
<dbReference type="Proteomes" id="UP001597544">
    <property type="component" value="Unassembled WGS sequence"/>
</dbReference>
<gene>
    <name evidence="2" type="ORF">ACFSRY_12290</name>
</gene>
<keyword evidence="1" id="KW-0732">Signal</keyword>
<evidence type="ECO:0000313" key="2">
    <source>
        <dbReference type="EMBL" id="MFD2514646.1"/>
    </source>
</evidence>
<protein>
    <recommendedName>
        <fullName evidence="4">Glycine zipper domain-containing protein</fullName>
    </recommendedName>
</protein>
<sequence>MKTVLALLLCCIATVPLKAQATSPVKSEYLHWLYLKDSRRALKGVIIEANDSSILFLDNFTLSKNKKATYTPQLIPVSSVEKIKYRKRKDFRKGLLLGGLGGAATGAVAGYADGDDECGPGTWCIVFFTAEDKAVLGAVLGVIPGMAIGALVGSSKKTIFINGNQDTYNLSREELKQYTLAKN</sequence>
<evidence type="ECO:0000313" key="3">
    <source>
        <dbReference type="Proteomes" id="UP001597544"/>
    </source>
</evidence>
<dbReference type="RefSeq" id="WP_377507673.1">
    <property type="nucleotide sequence ID" value="NZ_JBHULU010000015.1"/>
</dbReference>
<feature type="chain" id="PRO_5045379838" description="Glycine zipper domain-containing protein" evidence="1">
    <location>
        <begin position="22"/>
        <end position="183"/>
    </location>
</feature>
<comment type="caution">
    <text evidence="2">The sequence shown here is derived from an EMBL/GenBank/DDBJ whole genome shotgun (WGS) entry which is preliminary data.</text>
</comment>
<keyword evidence="3" id="KW-1185">Reference proteome</keyword>
<accession>A0ABW5ILZ9</accession>